<dbReference type="AlphaFoldDB" id="A0A6A5X123"/>
<organism evidence="2 3">
    <name type="scientific">Amniculicola lignicola CBS 123094</name>
    <dbReference type="NCBI Taxonomy" id="1392246"/>
    <lineage>
        <taxon>Eukaryota</taxon>
        <taxon>Fungi</taxon>
        <taxon>Dikarya</taxon>
        <taxon>Ascomycota</taxon>
        <taxon>Pezizomycotina</taxon>
        <taxon>Dothideomycetes</taxon>
        <taxon>Pleosporomycetidae</taxon>
        <taxon>Pleosporales</taxon>
        <taxon>Amniculicolaceae</taxon>
        <taxon>Amniculicola</taxon>
    </lineage>
</organism>
<name>A0A6A5X123_9PLEO</name>
<protein>
    <submittedName>
        <fullName evidence="2">Uncharacterized protein</fullName>
    </submittedName>
</protein>
<proteinExistence type="predicted"/>
<evidence type="ECO:0000313" key="3">
    <source>
        <dbReference type="Proteomes" id="UP000799779"/>
    </source>
</evidence>
<dbReference type="Proteomes" id="UP000799779">
    <property type="component" value="Unassembled WGS sequence"/>
</dbReference>
<accession>A0A6A5X123</accession>
<keyword evidence="1" id="KW-0732">Signal</keyword>
<feature type="signal peptide" evidence="1">
    <location>
        <begin position="1"/>
        <end position="17"/>
    </location>
</feature>
<gene>
    <name evidence="2" type="ORF">P154DRAFT_592387</name>
</gene>
<keyword evidence="3" id="KW-1185">Reference proteome</keyword>
<evidence type="ECO:0000256" key="1">
    <source>
        <dbReference type="SAM" id="SignalP"/>
    </source>
</evidence>
<sequence>MLISFVFLIVAPLSIFASPVYEVAQAHALEPRGNAVTWRNGKCTSTRSVTKIVTSTSVKTIYPCTKTTTINVSSTSTKTITIPQLTKVFSTTSTLFSTKTHGASTTVITSEFKTNFPLRISTISAPPQIIPIASPTLNQNIRDTEVANKKESRGDLEERRKPYNAAEVRCSTTQHITVTKATSTKVIKSTKTAAPRASTKYRTFTVKTTTTVIPSSTSRTETFFTTRTIHVTGAATLSRLSNVYLT</sequence>
<dbReference type="EMBL" id="ML977557">
    <property type="protein sequence ID" value="KAF2007184.1"/>
    <property type="molecule type" value="Genomic_DNA"/>
</dbReference>
<feature type="chain" id="PRO_5025632474" evidence="1">
    <location>
        <begin position="18"/>
        <end position="246"/>
    </location>
</feature>
<evidence type="ECO:0000313" key="2">
    <source>
        <dbReference type="EMBL" id="KAF2007184.1"/>
    </source>
</evidence>
<reference evidence="2" key="1">
    <citation type="journal article" date="2020" name="Stud. Mycol.">
        <title>101 Dothideomycetes genomes: a test case for predicting lifestyles and emergence of pathogens.</title>
        <authorList>
            <person name="Haridas S."/>
            <person name="Albert R."/>
            <person name="Binder M."/>
            <person name="Bloem J."/>
            <person name="Labutti K."/>
            <person name="Salamov A."/>
            <person name="Andreopoulos B."/>
            <person name="Baker S."/>
            <person name="Barry K."/>
            <person name="Bills G."/>
            <person name="Bluhm B."/>
            <person name="Cannon C."/>
            <person name="Castanera R."/>
            <person name="Culley D."/>
            <person name="Daum C."/>
            <person name="Ezra D."/>
            <person name="Gonzalez J."/>
            <person name="Henrissat B."/>
            <person name="Kuo A."/>
            <person name="Liang C."/>
            <person name="Lipzen A."/>
            <person name="Lutzoni F."/>
            <person name="Magnuson J."/>
            <person name="Mondo S."/>
            <person name="Nolan M."/>
            <person name="Ohm R."/>
            <person name="Pangilinan J."/>
            <person name="Park H.-J."/>
            <person name="Ramirez L."/>
            <person name="Alfaro M."/>
            <person name="Sun H."/>
            <person name="Tritt A."/>
            <person name="Yoshinaga Y."/>
            <person name="Zwiers L.-H."/>
            <person name="Turgeon B."/>
            <person name="Goodwin S."/>
            <person name="Spatafora J."/>
            <person name="Crous P."/>
            <person name="Grigoriev I."/>
        </authorList>
    </citation>
    <scope>NUCLEOTIDE SEQUENCE</scope>
    <source>
        <strain evidence="2">CBS 123094</strain>
    </source>
</reference>